<organism evidence="1 2">
    <name type="scientific">Campylobacter rectus RM3267</name>
    <dbReference type="NCBI Taxonomy" id="553218"/>
    <lineage>
        <taxon>Bacteria</taxon>
        <taxon>Pseudomonadati</taxon>
        <taxon>Campylobacterota</taxon>
        <taxon>Epsilonproteobacteria</taxon>
        <taxon>Campylobacterales</taxon>
        <taxon>Campylobacteraceae</taxon>
        <taxon>Campylobacter</taxon>
    </lineage>
</organism>
<keyword evidence="2" id="KW-1185">Reference proteome</keyword>
<dbReference type="STRING" id="553218.CAMRE0001_1813"/>
<evidence type="ECO:0000313" key="2">
    <source>
        <dbReference type="Proteomes" id="UP000003082"/>
    </source>
</evidence>
<proteinExistence type="predicted"/>
<evidence type="ECO:0000313" key="1">
    <source>
        <dbReference type="EMBL" id="EEF15063.1"/>
    </source>
</evidence>
<dbReference type="Proteomes" id="UP000003082">
    <property type="component" value="Unassembled WGS sequence"/>
</dbReference>
<dbReference type="EMBL" id="ACFU01000002">
    <property type="protein sequence ID" value="EEF15063.1"/>
    <property type="molecule type" value="Genomic_DNA"/>
</dbReference>
<reference evidence="1 2" key="1">
    <citation type="submission" date="2008-08" db="EMBL/GenBank/DDBJ databases">
        <authorList>
            <person name="Madupu R."/>
            <person name="Durkin A.S."/>
            <person name="Torralba M."/>
            <person name="Methe B."/>
            <person name="Sutton G.G."/>
            <person name="Strausberg R.L."/>
            <person name="Nelson K.E."/>
        </authorList>
    </citation>
    <scope>NUCLEOTIDE SEQUENCE [LARGE SCALE GENOMIC DNA]</scope>
    <source>
        <strain evidence="1 2">RM3267</strain>
    </source>
</reference>
<dbReference type="AlphaFoldDB" id="B9CYI8"/>
<gene>
    <name evidence="1" type="ORF">CAMRE0001_1813</name>
</gene>
<comment type="caution">
    <text evidence="1">The sequence shown here is derived from an EMBL/GenBank/DDBJ whole genome shotgun (WGS) entry which is preliminary data.</text>
</comment>
<accession>B9CYI8</accession>
<sequence>MADPTMAVVYSGVLPLIINNSVKTITHCAATSIFAPFTMKFY</sequence>
<name>B9CYI8_CAMRE</name>
<protein>
    <submittedName>
        <fullName evidence="1">Uncharacterized protein</fullName>
    </submittedName>
</protein>